<comment type="similarity">
    <text evidence="4">Belongs to the glycosyl hydrolase 5 (cellulase A) family.</text>
</comment>
<reference evidence="8" key="1">
    <citation type="submission" date="2017-02" db="EMBL/GenBank/DDBJ databases">
        <authorList>
            <person name="Varghese N."/>
            <person name="Submissions S."/>
        </authorList>
    </citation>
    <scope>NUCLEOTIDE SEQUENCE [LARGE SCALE GENOMIC DNA]</scope>
    <source>
        <strain evidence="8">DSM 24412</strain>
    </source>
</reference>
<dbReference type="Gene3D" id="2.60.40.10">
    <property type="entry name" value="Immunoglobulins"/>
    <property type="match status" value="2"/>
</dbReference>
<dbReference type="Proteomes" id="UP000191055">
    <property type="component" value="Unassembled WGS sequence"/>
</dbReference>
<dbReference type="InterPro" id="IPR050386">
    <property type="entry name" value="Glycosyl_hydrolase_5"/>
</dbReference>
<dbReference type="GO" id="GO:0009986">
    <property type="term" value="C:cell surface"/>
    <property type="evidence" value="ECO:0007669"/>
    <property type="project" value="TreeGrafter"/>
</dbReference>
<dbReference type="Gene3D" id="3.20.20.80">
    <property type="entry name" value="Glycosidases"/>
    <property type="match status" value="1"/>
</dbReference>
<keyword evidence="2 4" id="KW-0378">Hydrolase</keyword>
<dbReference type="SUPFAM" id="SSF51445">
    <property type="entry name" value="(Trans)glycosidases"/>
    <property type="match status" value="1"/>
</dbReference>
<evidence type="ECO:0000256" key="1">
    <source>
        <dbReference type="ARBA" id="ARBA00022729"/>
    </source>
</evidence>
<sequence>MKVFLVFLSVLIFAACKDDDEVFNLLEVDVSEIELDADKTTGVFTITTDADSWEITNPATEWLSLSRTSGTGSIAMIMVTVDGKTPEVRSAELVINAGNAPPVTVTVTQLDSEFVYELTSNRTSLTIRRLGGSQTFDINTSAPEWSLEIEGDWINVDRRTGTESSVTITVSADGNESGAERKGKITIRAEYAPQRVVEVSQLALYPSYNISPPEPDMTGVERTASELAQDILIGWNIGNSLEVPSGETGWGNARTTQALIDAVQAAGFNAIRIPCAWNSYADQNTAEIDPNWLARVKEVVDYCINNDMFVIINTHWDGGWLEENPFYSKQDEINLKFTAFWEQIATYFRDYDERLLFAGTNEVRADYGIPTTEHITVQQSFNQNFVTTVRSTGGRNAYRNLIVQTYNTNIDHGINFHVMPEDNVENRLFAEVHYYDPYQFALQDSGSGIYTVWGESFIAADSDWWGQEDHVDRQFAKVKSKFVDNDIPVILGEYGAIHRSALTGEDYEAHKASREYYLEYVTRSAIQHGLIPFYWDNGHRGNNGFALFYRSNGNIFDQGALDALMRGANE</sequence>
<dbReference type="Pfam" id="PF13004">
    <property type="entry name" value="BACON"/>
    <property type="match status" value="2"/>
</dbReference>
<dbReference type="InterPro" id="IPR017853">
    <property type="entry name" value="GH"/>
</dbReference>
<evidence type="ECO:0000256" key="4">
    <source>
        <dbReference type="RuleBase" id="RU361153"/>
    </source>
</evidence>
<proteinExistence type="inferred from homology"/>
<dbReference type="GO" id="GO:0005576">
    <property type="term" value="C:extracellular region"/>
    <property type="evidence" value="ECO:0007669"/>
    <property type="project" value="TreeGrafter"/>
</dbReference>
<dbReference type="EMBL" id="FUYV01000007">
    <property type="protein sequence ID" value="SKB92787.1"/>
    <property type="molecule type" value="Genomic_DNA"/>
</dbReference>
<feature type="domain" description="BACON" evidence="6">
    <location>
        <begin position="53"/>
        <end position="109"/>
    </location>
</feature>
<dbReference type="InterPro" id="IPR024361">
    <property type="entry name" value="BACON"/>
</dbReference>
<dbReference type="STRING" id="889453.SAMN03080601_01549"/>
<dbReference type="GO" id="GO:0008422">
    <property type="term" value="F:beta-glucosidase activity"/>
    <property type="evidence" value="ECO:0007669"/>
    <property type="project" value="TreeGrafter"/>
</dbReference>
<protein>
    <submittedName>
        <fullName evidence="7">Endoglucanase</fullName>
    </submittedName>
</protein>
<dbReference type="GO" id="GO:0009251">
    <property type="term" value="P:glucan catabolic process"/>
    <property type="evidence" value="ECO:0007669"/>
    <property type="project" value="TreeGrafter"/>
</dbReference>
<gene>
    <name evidence="7" type="ORF">SAMN03080601_01549</name>
</gene>
<name>A0A1T5F9G7_9BACT</name>
<dbReference type="CDD" id="cd14948">
    <property type="entry name" value="BACON"/>
    <property type="match status" value="2"/>
</dbReference>
<evidence type="ECO:0000313" key="8">
    <source>
        <dbReference type="Proteomes" id="UP000191055"/>
    </source>
</evidence>
<evidence type="ECO:0000259" key="6">
    <source>
        <dbReference type="Pfam" id="PF13004"/>
    </source>
</evidence>
<keyword evidence="8" id="KW-1185">Reference proteome</keyword>
<accession>A0A1T5F9G7</accession>
<organism evidence="7 8">
    <name type="scientific">Alkalitalea saponilacus</name>
    <dbReference type="NCBI Taxonomy" id="889453"/>
    <lineage>
        <taxon>Bacteria</taxon>
        <taxon>Pseudomonadati</taxon>
        <taxon>Bacteroidota</taxon>
        <taxon>Bacteroidia</taxon>
        <taxon>Marinilabiliales</taxon>
        <taxon>Marinilabiliaceae</taxon>
        <taxon>Alkalitalea</taxon>
    </lineage>
</organism>
<evidence type="ECO:0000256" key="2">
    <source>
        <dbReference type="ARBA" id="ARBA00022801"/>
    </source>
</evidence>
<dbReference type="AlphaFoldDB" id="A0A1T5F9G7"/>
<dbReference type="PANTHER" id="PTHR31297:SF17">
    <property type="entry name" value="ENDOGLUCANASE"/>
    <property type="match status" value="1"/>
</dbReference>
<dbReference type="InterPro" id="IPR013783">
    <property type="entry name" value="Ig-like_fold"/>
</dbReference>
<dbReference type="Pfam" id="PF00150">
    <property type="entry name" value="Cellulase"/>
    <property type="match status" value="1"/>
</dbReference>
<keyword evidence="3 4" id="KW-0326">Glycosidase</keyword>
<dbReference type="InterPro" id="IPR001547">
    <property type="entry name" value="Glyco_hydro_5"/>
</dbReference>
<feature type="domain" description="Glycoside hydrolase family 5" evidence="5">
    <location>
        <begin position="240"/>
        <end position="539"/>
    </location>
</feature>
<evidence type="ECO:0000256" key="3">
    <source>
        <dbReference type="ARBA" id="ARBA00023295"/>
    </source>
</evidence>
<keyword evidence="1" id="KW-0732">Signal</keyword>
<evidence type="ECO:0000313" key="7">
    <source>
        <dbReference type="EMBL" id="SKB92787.1"/>
    </source>
</evidence>
<evidence type="ECO:0000259" key="5">
    <source>
        <dbReference type="Pfam" id="PF00150"/>
    </source>
</evidence>
<feature type="domain" description="BACON" evidence="6">
    <location>
        <begin position="148"/>
        <end position="201"/>
    </location>
</feature>
<dbReference type="PANTHER" id="PTHR31297">
    <property type="entry name" value="GLUCAN ENDO-1,6-BETA-GLUCOSIDASE B"/>
    <property type="match status" value="1"/>
</dbReference>
<dbReference type="PROSITE" id="PS51257">
    <property type="entry name" value="PROKAR_LIPOPROTEIN"/>
    <property type="match status" value="1"/>
</dbReference>